<evidence type="ECO:0000259" key="8">
    <source>
        <dbReference type="PROSITE" id="PS51981"/>
    </source>
</evidence>
<keyword evidence="3" id="KW-0479">Metal-binding</keyword>
<dbReference type="GO" id="GO:0005737">
    <property type="term" value="C:cytoplasm"/>
    <property type="evidence" value="ECO:0007669"/>
    <property type="project" value="UniProtKB-SubCell"/>
</dbReference>
<comment type="subcellular location">
    <subcellularLocation>
        <location evidence="1">Cytoplasm</location>
    </subcellularLocation>
</comment>
<accession>E9GAG6</accession>
<dbReference type="GO" id="GO:0004386">
    <property type="term" value="F:helicase activity"/>
    <property type="evidence" value="ECO:0007669"/>
    <property type="project" value="InterPro"/>
</dbReference>
<dbReference type="InParanoid" id="E9GAG6"/>
<reference evidence="9 10" key="1">
    <citation type="journal article" date="2011" name="Science">
        <title>The ecoresponsive genome of Daphnia pulex.</title>
        <authorList>
            <person name="Colbourne J.K."/>
            <person name="Pfrender M.E."/>
            <person name="Gilbert D."/>
            <person name="Thomas W.K."/>
            <person name="Tucker A."/>
            <person name="Oakley T.H."/>
            <person name="Tokishita S."/>
            <person name="Aerts A."/>
            <person name="Arnold G.J."/>
            <person name="Basu M.K."/>
            <person name="Bauer D.J."/>
            <person name="Caceres C.E."/>
            <person name="Carmel L."/>
            <person name="Casola C."/>
            <person name="Choi J.H."/>
            <person name="Detter J.C."/>
            <person name="Dong Q."/>
            <person name="Dusheyko S."/>
            <person name="Eads B.D."/>
            <person name="Frohlich T."/>
            <person name="Geiler-Samerotte K.A."/>
            <person name="Gerlach D."/>
            <person name="Hatcher P."/>
            <person name="Jogdeo S."/>
            <person name="Krijgsveld J."/>
            <person name="Kriventseva E.V."/>
            <person name="Kultz D."/>
            <person name="Laforsch C."/>
            <person name="Lindquist E."/>
            <person name="Lopez J."/>
            <person name="Manak J.R."/>
            <person name="Muller J."/>
            <person name="Pangilinan J."/>
            <person name="Patwardhan R.P."/>
            <person name="Pitluck S."/>
            <person name="Pritham E.J."/>
            <person name="Rechtsteiner A."/>
            <person name="Rho M."/>
            <person name="Rogozin I.B."/>
            <person name="Sakarya O."/>
            <person name="Salamov A."/>
            <person name="Schaack S."/>
            <person name="Shapiro H."/>
            <person name="Shiga Y."/>
            <person name="Skalitzky C."/>
            <person name="Smith Z."/>
            <person name="Souvorov A."/>
            <person name="Sung W."/>
            <person name="Tang Z."/>
            <person name="Tsuchiya D."/>
            <person name="Tu H."/>
            <person name="Vos H."/>
            <person name="Wang M."/>
            <person name="Wolf Y.I."/>
            <person name="Yamagata H."/>
            <person name="Yamada T."/>
            <person name="Ye Y."/>
            <person name="Shaw J.R."/>
            <person name="Andrews J."/>
            <person name="Crease T.J."/>
            <person name="Tang H."/>
            <person name="Lucas S.M."/>
            <person name="Robertson H.M."/>
            <person name="Bork P."/>
            <person name="Koonin E.V."/>
            <person name="Zdobnov E.M."/>
            <person name="Grigoriev I.V."/>
            <person name="Lynch M."/>
            <person name="Boore J.L."/>
        </authorList>
    </citation>
    <scope>NUCLEOTIDE SEQUENCE [LARGE SCALE GENOMIC DNA]</scope>
</reference>
<evidence type="ECO:0000256" key="5">
    <source>
        <dbReference type="ARBA" id="ARBA00022771"/>
    </source>
</evidence>
<dbReference type="FunFam" id="3.40.50.300:FF:000742">
    <property type="entry name" value="NFX1-type zinc finger-containing protein 1"/>
    <property type="match status" value="1"/>
</dbReference>
<evidence type="ECO:0000256" key="3">
    <source>
        <dbReference type="ARBA" id="ARBA00022723"/>
    </source>
</evidence>
<dbReference type="PANTHER" id="PTHR10887:SF341">
    <property type="entry name" value="NFX1-TYPE ZINC FINGER-CONTAINING PROTEIN 1"/>
    <property type="match status" value="1"/>
</dbReference>
<dbReference type="InterPro" id="IPR027417">
    <property type="entry name" value="P-loop_NTPase"/>
</dbReference>
<dbReference type="STRING" id="6669.E9GAG6"/>
<sequence length="1581" mass="181180">MIHLKPPDDFRQLSVMPECEDVCADIEPFLRPNLIKGSYPNVDTYLDIQFRLLREDFLNPLREGLVAYRTKAEKQQNQHIRVDNIRLYYDVKISDDENPGQQQLYTLQFSTKGFQRVNWEGSKRLIYGSLLLLSADNFSSFMLFTVVDRKPEQLSRGRIKAKFEGESLPTYAKKTNLVMAESSVFFEAYRSVLIALQRISPAHFPMEDYILCRNVLPTEPDYLKRIPNVSGQLLSSTLTRLLVNVSLFSHSLPDNETLGLDPSQAEALYAALTRKLVVIQGPPGTGKTYLGLKIVQTLLHNKRYWVGVEKPKPTPILVICYTNHALDQFLEGIMKFTKKIVRIGGQSKCDALQPFMLIEWKKQAAAQKKRPLQYRRWLAESRSNLNETRSALQRSQTTQRIVESFVIIHENCLLNLKVLSQKEYTKVRAMHTTSNSTLTQWLGVQSIQTLKETVRALEKIMLKTKKPLDAIEKVSKDEELDEEVWDKEDVDEIQGERMMDDEVHVRQSDFAGVKMKSDKTIESEGNIQYAFSTQTLNQKINSLQDSLQELEGDDVELVQFHIAEIKLQKELFEEILKILPTVDKKEYKQLIERDLVRLSFVDRWKIYSFWRAEISNMLAAEINLLYRQYQQQTNEMKDVETIETAEIIREAHVVGITTTGAAKNRALLEHLKSKIVVVEEAAEVLEAHIVTSMSSSCEHLILIGDHKQLRPPTTVYTLAKDYHLDVSLFERLVMNGVEPNVLGVQHRMRPDVARLIVPSIYPHLENHQSVLRYWDVPGMVESVFFLSHLEREKGDQSDQESRSHLNPFEADMALALARHLLMQGLEPSQITILTTYSGQLLHFKKLRRSHAILQGVRISIVDNFQGEENDIIILSLVRSNDEAKVGFLKTENRVCVALSRAKKGFYLIGNMSNLAGSSKLWREVNKVLTSNGQIGPHFDLQCEVHHTVIKVLKQTNVFSSVEEIKCPEQCGMHLDCDHICNRICHMRSSHAKMPCTQPCRRFTCPEKHPCPKQCYEECGKCLVDVFPKVVTLPDCGHKVEIACSDNPETAFCPKPCDTRLDCGHQCTELCHKCHEDCDLCITKINRQLPCGHSQVAECSPVVEQAQVEKFLQECPHKCRANLPCEHSCKGSCGQCFNGRLHKACEEKCGRTLVCGHNCGVNCAISCPPCKEVCQYRCRHSRCRKKCCEPCVDCVEPCGWKCEHYSCSLKCFEYCNRPRCDEPCRKRLPCGHSCVGLCGEICPPLCRVCHKDQLTEFILYGNEEEDDARFIYLEDCQHTIEVEGMDHWMEMKEEETREIQMKCCPRCKTIIRSCYRYGNVIKKNFEDIVEVKRMLLRNRVSSKEIIEKLLNQIKDSDALNSELAGKLNHDITEVLKNELKCIRDSLNPNMVGKRQKYKNRAQNIVISLFHRERFSVQEYDCFIAEVNRLDLIRVYFLIKSASHMSNRNSLISEETRLVEDLLMKNTKPLKKQESETIKGIFQRIGKKLNTGLGISETEREQIVKAMGFKQGHWFKCPNGHIYLIADCGGAMHEAKCNECGEKIGGGNHSLRSDNSLAREMDGARFAAWSEHANNMGNFQILD</sequence>
<dbReference type="InterPro" id="IPR046439">
    <property type="entry name" value="ZF_RZ_dom"/>
</dbReference>
<evidence type="ECO:0000313" key="9">
    <source>
        <dbReference type="EMBL" id="EFX83237.1"/>
    </source>
</evidence>
<dbReference type="GO" id="GO:0002376">
    <property type="term" value="P:immune system process"/>
    <property type="evidence" value="ECO:0007669"/>
    <property type="project" value="UniProtKB-KW"/>
</dbReference>
<gene>
    <name evidence="9" type="ORF">DAPPUDRAFT_301907</name>
</gene>
<dbReference type="Gene3D" id="3.40.50.300">
    <property type="entry name" value="P-loop containing nucleotide triphosphate hydrolases"/>
    <property type="match status" value="3"/>
</dbReference>
<dbReference type="SUPFAM" id="SSF52540">
    <property type="entry name" value="P-loop containing nucleoside triphosphate hydrolases"/>
    <property type="match status" value="1"/>
</dbReference>
<dbReference type="InterPro" id="IPR041679">
    <property type="entry name" value="DNA2/NAM7-like_C"/>
</dbReference>
<proteinExistence type="predicted"/>
<protein>
    <recommendedName>
        <fullName evidence="8">RZ-type domain-containing protein</fullName>
    </recommendedName>
</protein>
<dbReference type="CDD" id="cd18808">
    <property type="entry name" value="SF1_C_Upf1"/>
    <property type="match status" value="1"/>
</dbReference>
<dbReference type="PANTHER" id="PTHR10887">
    <property type="entry name" value="DNA2/NAM7 HELICASE FAMILY"/>
    <property type="match status" value="1"/>
</dbReference>
<keyword evidence="10" id="KW-1185">Reference proteome</keyword>
<dbReference type="Pfam" id="PF25396">
    <property type="entry name" value="ZNFX1"/>
    <property type="match status" value="1"/>
</dbReference>
<dbReference type="OrthoDB" id="2423195at2759"/>
<keyword evidence="2" id="KW-0963">Cytoplasm</keyword>
<dbReference type="Pfam" id="PF13087">
    <property type="entry name" value="AAA_12"/>
    <property type="match status" value="1"/>
</dbReference>
<dbReference type="eggNOG" id="KOG1807">
    <property type="taxonomic scope" value="Eukaryota"/>
</dbReference>
<dbReference type="InterPro" id="IPR045055">
    <property type="entry name" value="DNA2/NAM7-like"/>
</dbReference>
<dbReference type="InterPro" id="IPR047187">
    <property type="entry name" value="SF1_C_Upf1"/>
</dbReference>
<evidence type="ECO:0000313" key="10">
    <source>
        <dbReference type="Proteomes" id="UP000000305"/>
    </source>
</evidence>
<organism evidence="9 10">
    <name type="scientific">Daphnia pulex</name>
    <name type="common">Water flea</name>
    <dbReference type="NCBI Taxonomy" id="6669"/>
    <lineage>
        <taxon>Eukaryota</taxon>
        <taxon>Metazoa</taxon>
        <taxon>Ecdysozoa</taxon>
        <taxon>Arthropoda</taxon>
        <taxon>Crustacea</taxon>
        <taxon>Branchiopoda</taxon>
        <taxon>Diplostraca</taxon>
        <taxon>Cladocera</taxon>
        <taxon>Anomopoda</taxon>
        <taxon>Daphniidae</taxon>
        <taxon>Daphnia</taxon>
    </lineage>
</organism>
<dbReference type="InterPro" id="IPR041677">
    <property type="entry name" value="DNA2/NAM7_AAA_11"/>
</dbReference>
<dbReference type="PROSITE" id="PS51981">
    <property type="entry name" value="ZF_RZ"/>
    <property type="match status" value="1"/>
</dbReference>
<dbReference type="FunCoup" id="E9GAG6">
    <property type="interactions" value="10"/>
</dbReference>
<keyword evidence="6" id="KW-0862">Zinc</keyword>
<dbReference type="SMART" id="SM00438">
    <property type="entry name" value="ZnF_NFX"/>
    <property type="match status" value="5"/>
</dbReference>
<dbReference type="GO" id="GO:0031048">
    <property type="term" value="P:regulatory ncRNA-mediated heterochromatin formation"/>
    <property type="evidence" value="ECO:0000318"/>
    <property type="project" value="GO_Central"/>
</dbReference>
<dbReference type="CDD" id="cd06008">
    <property type="entry name" value="NF-X1-zinc-finger"/>
    <property type="match status" value="1"/>
</dbReference>
<evidence type="ECO:0000256" key="7">
    <source>
        <dbReference type="ARBA" id="ARBA00022859"/>
    </source>
</evidence>
<dbReference type="OMA" id="INVKICV"/>
<dbReference type="Proteomes" id="UP000000305">
    <property type="component" value="Unassembled WGS sequence"/>
</dbReference>
<keyword evidence="5" id="KW-0863">Zinc-finger</keyword>
<evidence type="ECO:0000256" key="1">
    <source>
        <dbReference type="ARBA" id="ARBA00004496"/>
    </source>
</evidence>
<dbReference type="KEGG" id="dpx:DAPPUDRAFT_301907"/>
<dbReference type="GO" id="GO:0031380">
    <property type="term" value="C:nuclear RNA-directed RNA polymerase complex"/>
    <property type="evidence" value="ECO:0000318"/>
    <property type="project" value="GO_Central"/>
</dbReference>
<dbReference type="InterPro" id="IPR057373">
    <property type="entry name" value="ZNFX1"/>
</dbReference>
<dbReference type="EMBL" id="GL732537">
    <property type="protein sequence ID" value="EFX83237.1"/>
    <property type="molecule type" value="Genomic_DNA"/>
</dbReference>
<dbReference type="FunFam" id="3.40.50.300:FF:005856">
    <property type="entry name" value="Uncharacterized protein"/>
    <property type="match status" value="1"/>
</dbReference>
<dbReference type="HOGENOM" id="CLU_001066_0_1_1"/>
<evidence type="ECO:0000256" key="2">
    <source>
        <dbReference type="ARBA" id="ARBA00022490"/>
    </source>
</evidence>
<keyword evidence="4" id="KW-0677">Repeat</keyword>
<name>E9GAG6_DAPPU</name>
<feature type="domain" description="RZ-type" evidence="8">
    <location>
        <begin position="1493"/>
        <end position="1562"/>
    </location>
</feature>
<evidence type="ECO:0000256" key="6">
    <source>
        <dbReference type="ARBA" id="ARBA00022833"/>
    </source>
</evidence>
<dbReference type="InterPro" id="IPR000967">
    <property type="entry name" value="Znf_NFX1"/>
</dbReference>
<dbReference type="FunFam" id="3.40.50.300:FF:004106">
    <property type="entry name" value="Uncharacterized protein"/>
    <property type="match status" value="1"/>
</dbReference>
<dbReference type="Pfam" id="PF20173">
    <property type="entry name" value="ZnF_RZ-type"/>
    <property type="match status" value="1"/>
</dbReference>
<dbReference type="GO" id="GO:0003723">
    <property type="term" value="F:RNA binding"/>
    <property type="evidence" value="ECO:0000318"/>
    <property type="project" value="GO_Central"/>
</dbReference>
<dbReference type="PhylomeDB" id="E9GAG6"/>
<dbReference type="GO" id="GO:0008270">
    <property type="term" value="F:zinc ion binding"/>
    <property type="evidence" value="ECO:0007669"/>
    <property type="project" value="UniProtKB-KW"/>
</dbReference>
<dbReference type="Pfam" id="PF13086">
    <property type="entry name" value="AAA_11"/>
    <property type="match status" value="1"/>
</dbReference>
<evidence type="ECO:0000256" key="4">
    <source>
        <dbReference type="ARBA" id="ARBA00022737"/>
    </source>
</evidence>
<keyword evidence="7" id="KW-0391">Immunity</keyword>